<dbReference type="EMBL" id="GEDG01018247">
    <property type="protein sequence ID" value="JAP20954.1"/>
    <property type="molecule type" value="Transcribed_RNA"/>
</dbReference>
<sequence length="62" mass="6805">MLLRHITAYLCCVDSSKLLPHPCWILQECTTFGGSNMHPLTLKSPSNIASNSVSHIPLLSKV</sequence>
<proteinExistence type="predicted"/>
<organism evidence="1">
    <name type="scientific">Solanum chacoense</name>
    <name type="common">Chaco potato</name>
    <dbReference type="NCBI Taxonomy" id="4108"/>
    <lineage>
        <taxon>Eukaryota</taxon>
        <taxon>Viridiplantae</taxon>
        <taxon>Streptophyta</taxon>
        <taxon>Embryophyta</taxon>
        <taxon>Tracheophyta</taxon>
        <taxon>Spermatophyta</taxon>
        <taxon>Magnoliopsida</taxon>
        <taxon>eudicotyledons</taxon>
        <taxon>Gunneridae</taxon>
        <taxon>Pentapetalae</taxon>
        <taxon>asterids</taxon>
        <taxon>lamiids</taxon>
        <taxon>Solanales</taxon>
        <taxon>Solanaceae</taxon>
        <taxon>Solanoideae</taxon>
        <taxon>Solaneae</taxon>
        <taxon>Solanum</taxon>
    </lineage>
</organism>
<protein>
    <submittedName>
        <fullName evidence="1">Putative ovule protein</fullName>
    </submittedName>
</protein>
<dbReference type="AlphaFoldDB" id="A0A0V0HLQ7"/>
<accession>A0A0V0HLQ7</accession>
<reference evidence="1" key="1">
    <citation type="submission" date="2015-12" db="EMBL/GenBank/DDBJ databases">
        <title>Gene expression during late stages of embryo sac development: a critical building block for successful pollen-pistil interactions.</title>
        <authorList>
            <person name="Liu Y."/>
            <person name="Joly V."/>
            <person name="Sabar M."/>
            <person name="Matton D.P."/>
        </authorList>
    </citation>
    <scope>NUCLEOTIDE SEQUENCE</scope>
</reference>
<evidence type="ECO:0000313" key="1">
    <source>
        <dbReference type="EMBL" id="JAP20954.1"/>
    </source>
</evidence>
<name>A0A0V0HLQ7_SOLCH</name>